<dbReference type="InterPro" id="IPR029058">
    <property type="entry name" value="AB_hydrolase_fold"/>
</dbReference>
<evidence type="ECO:0000313" key="5">
    <source>
        <dbReference type="Proteomes" id="UP001168972"/>
    </source>
</evidence>
<comment type="caution">
    <text evidence="4">The sequence shown here is derived from an EMBL/GenBank/DDBJ whole genome shotgun (WGS) entry which is preliminary data.</text>
</comment>
<evidence type="ECO:0000256" key="2">
    <source>
        <dbReference type="ARBA" id="ARBA00023180"/>
    </source>
</evidence>
<dbReference type="Gene3D" id="3.40.50.1820">
    <property type="entry name" value="alpha/beta hydrolase"/>
    <property type="match status" value="1"/>
</dbReference>
<dbReference type="PANTHER" id="PTHR43903">
    <property type="entry name" value="NEUROLIGIN"/>
    <property type="match status" value="1"/>
</dbReference>
<dbReference type="AlphaFoldDB" id="A0AA39F5A4"/>
<protein>
    <recommendedName>
        <fullName evidence="3">Carboxylesterase type B domain-containing protein</fullName>
    </recommendedName>
</protein>
<gene>
    <name evidence="4" type="ORF">PV327_006938</name>
</gene>
<sequence length="126" mass="14215">MSGRSLAIDSEQKAPLESKMGSVHGEELPYIFGAPLVDGFGYFRRPNYTKPEITLSESIIQAFANFVKSGVEAVRGEKKLLSENSLEKIKKNKNCKEHSARWLKVEFGFLFHIHEFQHELASVSSN</sequence>
<accession>A0AA39F5A4</accession>
<comment type="similarity">
    <text evidence="1">Belongs to the type-B carboxylesterase/lipase family.</text>
</comment>
<evidence type="ECO:0000313" key="4">
    <source>
        <dbReference type="EMBL" id="KAK0163233.1"/>
    </source>
</evidence>
<dbReference type="EMBL" id="JAQQBR010001833">
    <property type="protein sequence ID" value="KAK0163233.1"/>
    <property type="molecule type" value="Genomic_DNA"/>
</dbReference>
<evidence type="ECO:0000256" key="1">
    <source>
        <dbReference type="ARBA" id="ARBA00005964"/>
    </source>
</evidence>
<dbReference type="Proteomes" id="UP001168972">
    <property type="component" value="Unassembled WGS sequence"/>
</dbReference>
<dbReference type="Pfam" id="PF00135">
    <property type="entry name" value="COesterase"/>
    <property type="match status" value="1"/>
</dbReference>
<reference evidence="4" key="2">
    <citation type="submission" date="2023-03" db="EMBL/GenBank/DDBJ databases">
        <authorList>
            <person name="Inwood S.N."/>
            <person name="Skelly J.G."/>
            <person name="Guhlin J."/>
            <person name="Harrop T.W.R."/>
            <person name="Goldson S.G."/>
            <person name="Dearden P.K."/>
        </authorList>
    </citation>
    <scope>NUCLEOTIDE SEQUENCE</scope>
    <source>
        <strain evidence="4">Lincoln</strain>
        <tissue evidence="4">Whole body</tissue>
    </source>
</reference>
<proteinExistence type="inferred from homology"/>
<feature type="domain" description="Carboxylesterase type B" evidence="3">
    <location>
        <begin position="14"/>
        <end position="75"/>
    </location>
</feature>
<dbReference type="InterPro" id="IPR002018">
    <property type="entry name" value="CarbesteraseB"/>
</dbReference>
<dbReference type="SUPFAM" id="SSF53474">
    <property type="entry name" value="alpha/beta-Hydrolases"/>
    <property type="match status" value="1"/>
</dbReference>
<dbReference type="InterPro" id="IPR051093">
    <property type="entry name" value="Neuroligin/BSAL"/>
</dbReference>
<reference evidence="4" key="1">
    <citation type="journal article" date="2023" name="bioRxiv">
        <title>Scaffold-level genome assemblies of two parasitoid biocontrol wasps reveal the parthenogenesis mechanism and an associated novel virus.</title>
        <authorList>
            <person name="Inwood S."/>
            <person name="Skelly J."/>
            <person name="Guhlin J."/>
            <person name="Harrop T."/>
            <person name="Goldson S."/>
            <person name="Dearden P."/>
        </authorList>
    </citation>
    <scope>NUCLEOTIDE SEQUENCE</scope>
    <source>
        <strain evidence="4">Lincoln</strain>
        <tissue evidence="4">Whole body</tissue>
    </source>
</reference>
<organism evidence="4 5">
    <name type="scientific">Microctonus hyperodae</name>
    <name type="common">Parasitoid wasp</name>
    <dbReference type="NCBI Taxonomy" id="165561"/>
    <lineage>
        <taxon>Eukaryota</taxon>
        <taxon>Metazoa</taxon>
        <taxon>Ecdysozoa</taxon>
        <taxon>Arthropoda</taxon>
        <taxon>Hexapoda</taxon>
        <taxon>Insecta</taxon>
        <taxon>Pterygota</taxon>
        <taxon>Neoptera</taxon>
        <taxon>Endopterygota</taxon>
        <taxon>Hymenoptera</taxon>
        <taxon>Apocrita</taxon>
        <taxon>Ichneumonoidea</taxon>
        <taxon>Braconidae</taxon>
        <taxon>Euphorinae</taxon>
        <taxon>Microctonus</taxon>
    </lineage>
</organism>
<keyword evidence="5" id="KW-1185">Reference proteome</keyword>
<evidence type="ECO:0000259" key="3">
    <source>
        <dbReference type="Pfam" id="PF00135"/>
    </source>
</evidence>
<keyword evidence="2" id="KW-0325">Glycoprotein</keyword>
<name>A0AA39F5A4_MICHY</name>